<protein>
    <recommendedName>
        <fullName evidence="3">HK97 gp10 family phage protein</fullName>
    </recommendedName>
</protein>
<comment type="caution">
    <text evidence="1">The sequence shown here is derived from an EMBL/GenBank/DDBJ whole genome shotgun (WGS) entry which is preliminary data.</text>
</comment>
<dbReference type="AlphaFoldDB" id="A0A396SC73"/>
<dbReference type="OrthoDB" id="2889120at2"/>
<evidence type="ECO:0000313" key="2">
    <source>
        <dbReference type="Proteomes" id="UP000265692"/>
    </source>
</evidence>
<accession>A0A396SC73</accession>
<dbReference type="EMBL" id="QWEI01000002">
    <property type="protein sequence ID" value="RHW38702.1"/>
    <property type="molecule type" value="Genomic_DNA"/>
</dbReference>
<sequence>MIFELDYREIQRLQENIRQLPNRAEKVINQTLHTDGVKLVESNVTRLIPVSNRNKNTKWYREHGSVKHAKDTKWSISKTENLGFILKSKGGAANKRGSFGYLVFPDEGRGQEEQNFTERATDIAVPQIMSKLHGKLIETIGGNL</sequence>
<organism evidence="1 2">
    <name type="scientific">Ureibacillus yapensis</name>
    <dbReference type="NCBI Taxonomy" id="2304605"/>
    <lineage>
        <taxon>Bacteria</taxon>
        <taxon>Bacillati</taxon>
        <taxon>Bacillota</taxon>
        <taxon>Bacilli</taxon>
        <taxon>Bacillales</taxon>
        <taxon>Caryophanaceae</taxon>
        <taxon>Ureibacillus</taxon>
    </lineage>
</organism>
<name>A0A396SC73_9BACL</name>
<reference evidence="1 2" key="1">
    <citation type="submission" date="2018-08" db="EMBL/GenBank/DDBJ databases">
        <title>Lysinibacillus sp. YLB-03 draft genome sequence.</title>
        <authorList>
            <person name="Yu L."/>
        </authorList>
    </citation>
    <scope>NUCLEOTIDE SEQUENCE [LARGE SCALE GENOMIC DNA]</scope>
    <source>
        <strain evidence="1 2">YLB-03</strain>
    </source>
</reference>
<gene>
    <name evidence="1" type="ORF">D1B33_07460</name>
</gene>
<dbReference type="Proteomes" id="UP000265692">
    <property type="component" value="Unassembled WGS sequence"/>
</dbReference>
<evidence type="ECO:0000313" key="1">
    <source>
        <dbReference type="EMBL" id="RHW38702.1"/>
    </source>
</evidence>
<evidence type="ECO:0008006" key="3">
    <source>
        <dbReference type="Google" id="ProtNLM"/>
    </source>
</evidence>
<keyword evidence="2" id="KW-1185">Reference proteome</keyword>
<dbReference type="RefSeq" id="WP_118875733.1">
    <property type="nucleotide sequence ID" value="NZ_QWEI01000002.1"/>
</dbReference>
<proteinExistence type="predicted"/>